<name>A0A8J2J4W5_9HEXA</name>
<gene>
    <name evidence="3" type="ORF">AFUS01_LOCUS3051</name>
</gene>
<dbReference type="AlphaFoldDB" id="A0A8J2J4W5"/>
<evidence type="ECO:0000256" key="2">
    <source>
        <dbReference type="SAM" id="SignalP"/>
    </source>
</evidence>
<keyword evidence="4" id="KW-1185">Reference proteome</keyword>
<proteinExistence type="predicted"/>
<feature type="chain" id="PRO_5035266506" evidence="2">
    <location>
        <begin position="26"/>
        <end position="683"/>
    </location>
</feature>
<accession>A0A8J2J4W5</accession>
<feature type="compositionally biased region" description="Acidic residues" evidence="1">
    <location>
        <begin position="28"/>
        <end position="40"/>
    </location>
</feature>
<comment type="caution">
    <text evidence="3">The sequence shown here is derived from an EMBL/GenBank/DDBJ whole genome shotgun (WGS) entry which is preliminary data.</text>
</comment>
<evidence type="ECO:0000313" key="4">
    <source>
        <dbReference type="Proteomes" id="UP000708208"/>
    </source>
</evidence>
<evidence type="ECO:0000313" key="3">
    <source>
        <dbReference type="EMBL" id="CAG7684080.1"/>
    </source>
</evidence>
<dbReference type="EMBL" id="CAJVCH010017957">
    <property type="protein sequence ID" value="CAG7684080.1"/>
    <property type="molecule type" value="Genomic_DNA"/>
</dbReference>
<feature type="signal peptide" evidence="2">
    <location>
        <begin position="1"/>
        <end position="25"/>
    </location>
</feature>
<organism evidence="3 4">
    <name type="scientific">Allacma fusca</name>
    <dbReference type="NCBI Taxonomy" id="39272"/>
    <lineage>
        <taxon>Eukaryota</taxon>
        <taxon>Metazoa</taxon>
        <taxon>Ecdysozoa</taxon>
        <taxon>Arthropoda</taxon>
        <taxon>Hexapoda</taxon>
        <taxon>Collembola</taxon>
        <taxon>Symphypleona</taxon>
        <taxon>Sminthuridae</taxon>
        <taxon>Allacma</taxon>
    </lineage>
</organism>
<evidence type="ECO:0000256" key="1">
    <source>
        <dbReference type="SAM" id="MobiDB-lite"/>
    </source>
</evidence>
<reference evidence="3" key="1">
    <citation type="submission" date="2021-06" db="EMBL/GenBank/DDBJ databases">
        <authorList>
            <person name="Hodson N. C."/>
            <person name="Mongue J. A."/>
            <person name="Jaron S. K."/>
        </authorList>
    </citation>
    <scope>NUCLEOTIDE SEQUENCE</scope>
</reference>
<keyword evidence="2" id="KW-0732">Signal</keyword>
<feature type="region of interest" description="Disordered" evidence="1">
    <location>
        <begin position="28"/>
        <end position="53"/>
    </location>
</feature>
<dbReference type="Proteomes" id="UP000708208">
    <property type="component" value="Unassembled WGS sequence"/>
</dbReference>
<sequence length="683" mass="78333">MERKIFLRVFLLLSLLLFNFTDVFTSETPDEDHADNEAEVPQENSISSESDDQHQIPLLESSCSCLEEIKALRELLDELRREFTYQKETEIHRQHGLEDRIQIIFQGIRDNQTEKVNMQMKYIQEHILDDSILQRISESLWTRLQSNPNTSSESIRQFYTKLLEETSPALYLPIFQSWFNYLEESDKLTDVEALSLIMRELELTLRKSKPIQLSWWTKETETFFLNRIHSHILSLLASIEPDSAGLEPNIPSVHDRETFRTSDVTTAFSRLSKLEVYAVIVDTFESELAGELLSSQQLQYFLNKIYASSTTISRYFEELDDLYTKEEWTTWKRIFGKKYILDSIVRDILSKVTPDETDAATIGLQYLRNWSSIFDFYGNPEDDILFAHIAEVFLHAIQNNVMTYDPLSPNYWKLIEMFQRAPEVILKYSFLVDDVKAAVAEKYDNNLDNLFKVAEFTKGLSPTLKYPALKQFITSVRENGHLKGIVAFQVGSVLIGSGLETDPIWAELPEQVTLLMGSSNERFLWRVKAPSPDGSNKLYEIVGHSDFSIGLYPAVDGEGGTQDAPEDSQRTWTFKPSGSKPVKASFQLADLHFRGGLILAKADNGTQFTRHVQNSRDRKYGMYTLFTPKLTEGGDSFNLIRETFDEATELQVLYDELSVPFNLGIGTPTEIARIADFVVSKAP</sequence>
<protein>
    <submittedName>
        <fullName evidence="3">Uncharacterized protein</fullName>
    </submittedName>
</protein>